<reference evidence="8 9" key="1">
    <citation type="submission" date="2017-05" db="EMBL/GenBank/DDBJ databases">
        <title>Genome of assembly of the Bengalese finch, Lonchura striata domestica.</title>
        <authorList>
            <person name="Colquitt B.M."/>
            <person name="Brainard M.S."/>
        </authorList>
    </citation>
    <scope>NUCLEOTIDE SEQUENCE [LARGE SCALE GENOMIC DNA]</scope>
    <source>
        <strain evidence="8">White83orange57</strain>
    </source>
</reference>
<dbReference type="STRING" id="299123.ENSLSDP00000017570"/>
<gene>
    <name evidence="8" type="primary">SUSD2</name>
    <name evidence="8" type="ORF">RLOC_00014481</name>
</gene>
<evidence type="ECO:0000256" key="5">
    <source>
        <dbReference type="ARBA" id="ARBA00023157"/>
    </source>
</evidence>
<dbReference type="InterPro" id="IPR005533">
    <property type="entry name" value="AMOP_dom"/>
</dbReference>
<evidence type="ECO:0000259" key="7">
    <source>
        <dbReference type="PROSITE" id="PS51233"/>
    </source>
</evidence>
<sequence length="598" mass="67571">MSLLPWQAHWAKNFESTFKIFLLSMVTLKSVFNIYRFKKKIITSGYIDKDGKAHCISPLLYETGFIPFEVSTDDGLTFPYSGTWLSACKTLFFLYLAGDSYSENWMAEWKYLYTLAREIPNTGKYSFIPVPAKGNYSTWDYGILRIIPNNYSDGQRQKGQRGKNPLSVNIDLFQTDYGCDIEKGSVCTYHPGAVHCVRAIQASPKYGAGQQCCYGSTGTQILTHDSTGGSTPDRGHDWGSPPFLKPPRIPGFSHWLYDVISFYYCCLWADNCDVYMKRRPSSDCRTYRPPRAASAFGDPHFLTFDGLNFTFNGLGEYTLVESDLTSLRVQGRTQQAHFSNGTGAQGTGLSAVAMQENSSDVIEVRYSEDLHLEVLLNQRVLSFSEQTWMDLKGLFLYSTPDQNITVMFSSGSGVEIRGSGGFLTLTILLPEKFMNHTWGLFGVMNGNPEDDYTFKNKTTMSVHASPQQVFEFGASWAIKNGTSLFTYDTEFLLDSFFYGDKHNASFLPVFSPHEDPADPLLEEMVSRCGSDPFCRFDVLTTRSLQVGSSTRLSHQNHKLLVEHLEPDKDFTTEANHYRTNHFSQWWVLITQQRLGASL</sequence>
<dbReference type="AlphaFoldDB" id="A0A218V505"/>
<proteinExistence type="predicted"/>
<dbReference type="PROSITE" id="PS50856">
    <property type="entry name" value="AMOP"/>
    <property type="match status" value="1"/>
</dbReference>
<dbReference type="InterPro" id="IPR001846">
    <property type="entry name" value="VWF_type-D"/>
</dbReference>
<feature type="domain" description="VWFD" evidence="7">
    <location>
        <begin position="291"/>
        <end position="484"/>
    </location>
</feature>
<dbReference type="Pfam" id="PF03782">
    <property type="entry name" value="AMOP"/>
    <property type="match status" value="1"/>
</dbReference>
<dbReference type="Pfam" id="PF23263">
    <property type="entry name" value="C8-3_MUC4"/>
    <property type="match status" value="1"/>
</dbReference>
<keyword evidence="4" id="KW-0472">Membrane</keyword>
<organism evidence="8 9">
    <name type="scientific">Lonchura striata</name>
    <name type="common">white-rumped munia</name>
    <dbReference type="NCBI Taxonomy" id="40157"/>
    <lineage>
        <taxon>Eukaryota</taxon>
        <taxon>Metazoa</taxon>
        <taxon>Chordata</taxon>
        <taxon>Craniata</taxon>
        <taxon>Vertebrata</taxon>
        <taxon>Euteleostomi</taxon>
        <taxon>Archelosauria</taxon>
        <taxon>Archosauria</taxon>
        <taxon>Dinosauria</taxon>
        <taxon>Saurischia</taxon>
        <taxon>Theropoda</taxon>
        <taxon>Coelurosauria</taxon>
        <taxon>Aves</taxon>
        <taxon>Neognathae</taxon>
        <taxon>Neoaves</taxon>
        <taxon>Telluraves</taxon>
        <taxon>Australaves</taxon>
        <taxon>Passeriformes</taxon>
        <taxon>Passeroidea</taxon>
        <taxon>Estrildidae</taxon>
        <taxon>Estrildinae</taxon>
        <taxon>Lonchura</taxon>
    </lineage>
</organism>
<evidence type="ECO:0000313" key="9">
    <source>
        <dbReference type="Proteomes" id="UP000197619"/>
    </source>
</evidence>
<dbReference type="PANTHER" id="PTHR13802">
    <property type="entry name" value="MUCIN 4-RELATED"/>
    <property type="match status" value="1"/>
</dbReference>
<dbReference type="Proteomes" id="UP000197619">
    <property type="component" value="Unassembled WGS sequence"/>
</dbReference>
<evidence type="ECO:0000313" key="8">
    <source>
        <dbReference type="EMBL" id="OWK61175.1"/>
    </source>
</evidence>
<dbReference type="SMART" id="SM00723">
    <property type="entry name" value="AMOP"/>
    <property type="match status" value="1"/>
</dbReference>
<evidence type="ECO:0000256" key="3">
    <source>
        <dbReference type="ARBA" id="ARBA00022989"/>
    </source>
</evidence>
<keyword evidence="9" id="KW-1185">Reference proteome</keyword>
<dbReference type="PROSITE" id="PS51233">
    <property type="entry name" value="VWFD"/>
    <property type="match status" value="1"/>
</dbReference>
<comment type="caution">
    <text evidence="8">The sequence shown here is derived from an EMBL/GenBank/DDBJ whole genome shotgun (WGS) entry which is preliminary data.</text>
</comment>
<dbReference type="InterPro" id="IPR051495">
    <property type="entry name" value="Epithelial_Barrier/Signaling"/>
</dbReference>
<dbReference type="SMART" id="SM00216">
    <property type="entry name" value="VWD"/>
    <property type="match status" value="1"/>
</dbReference>
<keyword evidence="2" id="KW-0812">Transmembrane</keyword>
<dbReference type="EMBL" id="MUZQ01000045">
    <property type="protein sequence ID" value="OWK61175.1"/>
    <property type="molecule type" value="Genomic_DNA"/>
</dbReference>
<accession>A0A218V505</accession>
<evidence type="ECO:0000256" key="4">
    <source>
        <dbReference type="ARBA" id="ARBA00023136"/>
    </source>
</evidence>
<evidence type="ECO:0000256" key="1">
    <source>
        <dbReference type="ARBA" id="ARBA00004370"/>
    </source>
</evidence>
<keyword evidence="3" id="KW-1133">Transmembrane helix</keyword>
<dbReference type="Pfam" id="PF00094">
    <property type="entry name" value="VWD"/>
    <property type="match status" value="1"/>
</dbReference>
<keyword evidence="5" id="KW-1015">Disulfide bond</keyword>
<dbReference type="PANTHER" id="PTHR13802:SF63">
    <property type="entry name" value="SUSHI DOMAIN-CONTAINING PROTEIN 2"/>
    <property type="match status" value="1"/>
</dbReference>
<protein>
    <submittedName>
        <fullName evidence="8">Sushi domain-containing protein 2</fullName>
    </submittedName>
</protein>
<evidence type="ECO:0000259" key="6">
    <source>
        <dbReference type="PROSITE" id="PS50856"/>
    </source>
</evidence>
<evidence type="ECO:0000256" key="2">
    <source>
        <dbReference type="ARBA" id="ARBA00022692"/>
    </source>
</evidence>
<name>A0A218V505_9PASE</name>
<dbReference type="InterPro" id="IPR056619">
    <property type="entry name" value="C8-3_MUC4"/>
</dbReference>
<feature type="domain" description="AMOP" evidence="6">
    <location>
        <begin position="118"/>
        <end position="279"/>
    </location>
</feature>
<comment type="subcellular location">
    <subcellularLocation>
        <location evidence="1">Membrane</location>
    </subcellularLocation>
</comment>
<dbReference type="GO" id="GO:0016020">
    <property type="term" value="C:membrane"/>
    <property type="evidence" value="ECO:0007669"/>
    <property type="project" value="UniProtKB-SubCell"/>
</dbReference>